<dbReference type="PANTHER" id="PTHR45947">
    <property type="entry name" value="SULFOQUINOVOSYL TRANSFERASE SQD2"/>
    <property type="match status" value="1"/>
</dbReference>
<dbReference type="Gene3D" id="3.40.50.2000">
    <property type="entry name" value="Glycogen Phosphorylase B"/>
    <property type="match status" value="2"/>
</dbReference>
<dbReference type="PANTHER" id="PTHR45947:SF3">
    <property type="entry name" value="SULFOQUINOVOSYL TRANSFERASE SQD2"/>
    <property type="match status" value="1"/>
</dbReference>
<reference evidence="2" key="1">
    <citation type="submission" date="2019-08" db="EMBL/GenBank/DDBJ databases">
        <authorList>
            <person name="Kucharzyk K."/>
            <person name="Murdoch R.W."/>
            <person name="Higgins S."/>
            <person name="Loffler F."/>
        </authorList>
    </citation>
    <scope>NUCLEOTIDE SEQUENCE</scope>
</reference>
<sequence length="256" mass="28927">MFHGVKGMMDKVFSFPTRWIANHFFACSKTAGQARFGNKIVDSNKFKVIKNALDVNRLGYSPDTRETYRKQLNLDGKFVVGHVGRFDAMKNHDFLIRLFSLVHEQQHNATLLLIGDGEQRPVIELLIKKFALEDVVKVLGTRNDVVELLQTMDVFVFPSIAEGLGISVIEAQATGLPCVVSKCVPTDVKITELVEFLDLKDSIERWAKTILQYDTGYKRSSHTDALTDNGYDVIMTAGYLQAFYLDAMNEDKRVAR</sequence>
<dbReference type="GO" id="GO:0016757">
    <property type="term" value="F:glycosyltransferase activity"/>
    <property type="evidence" value="ECO:0007669"/>
    <property type="project" value="UniProtKB-KW"/>
</dbReference>
<keyword evidence="2" id="KW-0328">Glycosyltransferase</keyword>
<evidence type="ECO:0000313" key="2">
    <source>
        <dbReference type="EMBL" id="MPM56470.1"/>
    </source>
</evidence>
<dbReference type="EC" id="2.4.-.-" evidence="2"/>
<dbReference type="SUPFAM" id="SSF53756">
    <property type="entry name" value="UDP-Glycosyltransferase/glycogen phosphorylase"/>
    <property type="match status" value="1"/>
</dbReference>
<dbReference type="Pfam" id="PF00534">
    <property type="entry name" value="Glycos_transf_1"/>
    <property type="match status" value="1"/>
</dbReference>
<evidence type="ECO:0000259" key="1">
    <source>
        <dbReference type="Pfam" id="PF00534"/>
    </source>
</evidence>
<name>A0A645ATM3_9ZZZZ</name>
<dbReference type="AlphaFoldDB" id="A0A645ATM3"/>
<dbReference type="InterPro" id="IPR001296">
    <property type="entry name" value="Glyco_trans_1"/>
</dbReference>
<dbReference type="InterPro" id="IPR050194">
    <property type="entry name" value="Glycosyltransferase_grp1"/>
</dbReference>
<organism evidence="2">
    <name type="scientific">bioreactor metagenome</name>
    <dbReference type="NCBI Taxonomy" id="1076179"/>
    <lineage>
        <taxon>unclassified sequences</taxon>
        <taxon>metagenomes</taxon>
        <taxon>ecological metagenomes</taxon>
    </lineage>
</organism>
<feature type="domain" description="Glycosyl transferase family 1" evidence="1">
    <location>
        <begin position="65"/>
        <end position="186"/>
    </location>
</feature>
<comment type="caution">
    <text evidence="2">The sequence shown here is derived from an EMBL/GenBank/DDBJ whole genome shotgun (WGS) entry which is preliminary data.</text>
</comment>
<gene>
    <name evidence="2" type="primary">epsF_22</name>
    <name evidence="2" type="ORF">SDC9_103276</name>
</gene>
<accession>A0A645ATM3</accession>
<dbReference type="EMBL" id="VSSQ01015771">
    <property type="protein sequence ID" value="MPM56470.1"/>
    <property type="molecule type" value="Genomic_DNA"/>
</dbReference>
<keyword evidence="2" id="KW-0808">Transferase</keyword>
<proteinExistence type="predicted"/>
<protein>
    <submittedName>
        <fullName evidence="2">Putative glycosyltransferase EpsF</fullName>
        <ecNumber evidence="2">2.4.-.-</ecNumber>
    </submittedName>
</protein>